<protein>
    <submittedName>
        <fullName evidence="1">Uncharacterized protein</fullName>
    </submittedName>
</protein>
<dbReference type="EMBL" id="SFCI01000846">
    <property type="protein sequence ID" value="TFY77695.1"/>
    <property type="molecule type" value="Genomic_DNA"/>
</dbReference>
<accession>A0A4Y9ZSZ8</accession>
<organism evidence="1 2">
    <name type="scientific">Hericium alpestre</name>
    <dbReference type="NCBI Taxonomy" id="135208"/>
    <lineage>
        <taxon>Eukaryota</taxon>
        <taxon>Fungi</taxon>
        <taxon>Dikarya</taxon>
        <taxon>Basidiomycota</taxon>
        <taxon>Agaricomycotina</taxon>
        <taxon>Agaricomycetes</taxon>
        <taxon>Russulales</taxon>
        <taxon>Hericiaceae</taxon>
        <taxon>Hericium</taxon>
    </lineage>
</organism>
<reference evidence="1 2" key="1">
    <citation type="submission" date="2019-02" db="EMBL/GenBank/DDBJ databases">
        <title>Genome sequencing of the rare red list fungi Hericium alpestre (H. flagellum).</title>
        <authorList>
            <person name="Buettner E."/>
            <person name="Kellner H."/>
        </authorList>
    </citation>
    <scope>NUCLEOTIDE SEQUENCE [LARGE SCALE GENOMIC DNA]</scope>
    <source>
        <strain evidence="1 2">DSM 108284</strain>
    </source>
</reference>
<proteinExistence type="predicted"/>
<evidence type="ECO:0000313" key="2">
    <source>
        <dbReference type="Proteomes" id="UP000298061"/>
    </source>
</evidence>
<comment type="caution">
    <text evidence="1">The sequence shown here is derived from an EMBL/GenBank/DDBJ whole genome shotgun (WGS) entry which is preliminary data.</text>
</comment>
<name>A0A4Y9ZSZ8_9AGAM</name>
<evidence type="ECO:0000313" key="1">
    <source>
        <dbReference type="EMBL" id="TFY77695.1"/>
    </source>
</evidence>
<gene>
    <name evidence="1" type="ORF">EWM64_g6320</name>
</gene>
<sequence length="310" mass="34337">MPHLEKLTLAGTPDRCAGIMQCLHLPIFTQLSLKLSNADEVERAVKFANILSCIRDHARASPSLNPLRTLWVSNSEDKGAITLRAWVGSCFPGQRKSFEYIEQTASPHVKIEFRRSMLVDGTTLLDAIRAFITPDLRAFCSEVSTLYAEISPRAWKTILNVSPQVQNVRIGDTSAISFCEALAIPAKNGAELMLPNLKFLELRNVHFGLSTVISDGSLSDLLPQWLAERQSQITLPRLVISGCHIEEECVDTLKELVDVVWDGDCGEYDSDWCSVFSVESDDDGANASYSEEDPEIVQLGRDVVEGRPVD</sequence>
<dbReference type="Proteomes" id="UP000298061">
    <property type="component" value="Unassembled WGS sequence"/>
</dbReference>
<keyword evidence="2" id="KW-1185">Reference proteome</keyword>
<dbReference type="AlphaFoldDB" id="A0A4Y9ZSZ8"/>